<evidence type="ECO:0000256" key="6">
    <source>
        <dbReference type="ARBA" id="ARBA00022679"/>
    </source>
</evidence>
<dbReference type="Proteomes" id="UP001370490">
    <property type="component" value="Unassembled WGS sequence"/>
</dbReference>
<feature type="transmembrane region" description="Helical" evidence="22">
    <location>
        <begin position="952"/>
        <end position="975"/>
    </location>
</feature>
<dbReference type="PANTHER" id="PTHR47973">
    <property type="entry name" value="CYSTEINE-RICH RECEPTOR-LIKE PROTEIN KINASE 3"/>
    <property type="match status" value="1"/>
</dbReference>
<dbReference type="Gene3D" id="1.10.510.10">
    <property type="entry name" value="Transferase(Phosphotransferase) domain 1"/>
    <property type="match status" value="2"/>
</dbReference>
<evidence type="ECO:0000313" key="25">
    <source>
        <dbReference type="EMBL" id="KAK6922188.1"/>
    </source>
</evidence>
<dbReference type="SUPFAM" id="SSF56112">
    <property type="entry name" value="Protein kinase-like (PK-like)"/>
    <property type="match status" value="2"/>
</dbReference>
<feature type="compositionally biased region" description="Polar residues" evidence="21">
    <location>
        <begin position="634"/>
        <end position="646"/>
    </location>
</feature>
<feature type="transmembrane region" description="Helical" evidence="22">
    <location>
        <begin position="663"/>
        <end position="681"/>
    </location>
</feature>
<protein>
    <recommendedName>
        <fullName evidence="2">non-specific serine/threonine protein kinase</fullName>
        <ecNumber evidence="2">2.7.11.1</ecNumber>
    </recommendedName>
</protein>
<feature type="binding site" evidence="20">
    <location>
        <position position="1054"/>
    </location>
    <ligand>
        <name>ATP</name>
        <dbReference type="ChEBI" id="CHEBI:30616"/>
    </ligand>
</feature>
<evidence type="ECO:0000256" key="20">
    <source>
        <dbReference type="PROSITE-ProRule" id="PRU10141"/>
    </source>
</evidence>
<dbReference type="SMART" id="SM00220">
    <property type="entry name" value="S_TKc"/>
    <property type="match status" value="2"/>
</dbReference>
<keyword evidence="4" id="KW-0597">Phosphoprotein</keyword>
<keyword evidence="14 22" id="KW-0472">Membrane</keyword>
<dbReference type="Pfam" id="PF01657">
    <property type="entry name" value="Stress-antifung"/>
    <property type="match status" value="4"/>
</dbReference>
<keyword evidence="17" id="KW-0325">Glycoprotein</keyword>
<feature type="domain" description="Gnk2-homologous" evidence="24">
    <location>
        <begin position="682"/>
        <end position="785"/>
    </location>
</feature>
<dbReference type="InterPro" id="IPR011009">
    <property type="entry name" value="Kinase-like_dom_sf"/>
</dbReference>
<keyword evidence="26" id="KW-1185">Reference proteome</keyword>
<evidence type="ECO:0000256" key="9">
    <source>
        <dbReference type="ARBA" id="ARBA00022737"/>
    </source>
</evidence>
<dbReference type="InterPro" id="IPR052059">
    <property type="entry name" value="CR_Ser/Thr_kinase"/>
</dbReference>
<name>A0AAN8Z6C6_9MAGN</name>
<reference evidence="25 26" key="1">
    <citation type="submission" date="2023-12" db="EMBL/GenBank/DDBJ databases">
        <title>A high-quality genome assembly for Dillenia turbinata (Dilleniales).</title>
        <authorList>
            <person name="Chanderbali A."/>
        </authorList>
    </citation>
    <scope>NUCLEOTIDE SEQUENCE [LARGE SCALE GENOMIC DNA]</scope>
    <source>
        <strain evidence="25">LSX21</strain>
        <tissue evidence="25">Leaf</tissue>
    </source>
</reference>
<dbReference type="InterPro" id="IPR000719">
    <property type="entry name" value="Prot_kinase_dom"/>
</dbReference>
<dbReference type="FunFam" id="1.10.510.10:FF:001023">
    <property type="entry name" value="Os07g0541700 protein"/>
    <property type="match status" value="1"/>
</dbReference>
<dbReference type="InterPro" id="IPR002902">
    <property type="entry name" value="GNK2"/>
</dbReference>
<evidence type="ECO:0000256" key="7">
    <source>
        <dbReference type="ARBA" id="ARBA00022692"/>
    </source>
</evidence>
<keyword evidence="15" id="KW-1015">Disulfide bond</keyword>
<evidence type="ECO:0000256" key="10">
    <source>
        <dbReference type="ARBA" id="ARBA00022741"/>
    </source>
</evidence>
<comment type="catalytic activity">
    <reaction evidence="19">
        <text>L-seryl-[protein] + ATP = O-phospho-L-seryl-[protein] + ADP + H(+)</text>
        <dbReference type="Rhea" id="RHEA:17989"/>
        <dbReference type="Rhea" id="RHEA-COMP:9863"/>
        <dbReference type="Rhea" id="RHEA-COMP:11604"/>
        <dbReference type="ChEBI" id="CHEBI:15378"/>
        <dbReference type="ChEBI" id="CHEBI:29999"/>
        <dbReference type="ChEBI" id="CHEBI:30616"/>
        <dbReference type="ChEBI" id="CHEBI:83421"/>
        <dbReference type="ChEBI" id="CHEBI:456216"/>
        <dbReference type="EC" id="2.7.11.1"/>
    </reaction>
</comment>
<feature type="domain" description="Gnk2-homologous" evidence="24">
    <location>
        <begin position="791"/>
        <end position="896"/>
    </location>
</feature>
<keyword evidence="3" id="KW-0723">Serine/threonine-protein kinase</keyword>
<dbReference type="CDD" id="cd23509">
    <property type="entry name" value="Gnk2-like"/>
    <property type="match status" value="4"/>
</dbReference>
<keyword evidence="8" id="KW-0732">Signal</keyword>
<evidence type="ECO:0000256" key="12">
    <source>
        <dbReference type="ARBA" id="ARBA00022840"/>
    </source>
</evidence>
<evidence type="ECO:0000256" key="1">
    <source>
        <dbReference type="ARBA" id="ARBA00004479"/>
    </source>
</evidence>
<dbReference type="Pfam" id="PF00069">
    <property type="entry name" value="Pkinase"/>
    <property type="match status" value="1"/>
</dbReference>
<accession>A0AAN8Z6C6</accession>
<feature type="transmembrane region" description="Helical" evidence="22">
    <location>
        <begin position="285"/>
        <end position="306"/>
    </location>
</feature>
<feature type="region of interest" description="Disordered" evidence="21">
    <location>
        <begin position="244"/>
        <end position="277"/>
    </location>
</feature>
<evidence type="ECO:0000256" key="3">
    <source>
        <dbReference type="ARBA" id="ARBA00022527"/>
    </source>
</evidence>
<dbReference type="PROSITE" id="PS51473">
    <property type="entry name" value="GNK2"/>
    <property type="match status" value="4"/>
</dbReference>
<keyword evidence="9" id="KW-0677">Repeat</keyword>
<keyword evidence="11" id="KW-0418">Kinase</keyword>
<feature type="compositionally biased region" description="Pro residues" evidence="21">
    <location>
        <begin position="255"/>
        <end position="270"/>
    </location>
</feature>
<evidence type="ECO:0000256" key="5">
    <source>
        <dbReference type="ARBA" id="ARBA00022614"/>
    </source>
</evidence>
<evidence type="ECO:0000256" key="2">
    <source>
        <dbReference type="ARBA" id="ARBA00012513"/>
    </source>
</evidence>
<feature type="region of interest" description="Disordered" evidence="21">
    <location>
        <begin position="611"/>
        <end position="646"/>
    </location>
</feature>
<evidence type="ECO:0000256" key="22">
    <source>
        <dbReference type="SAM" id="Phobius"/>
    </source>
</evidence>
<keyword evidence="6" id="KW-0808">Transferase</keyword>
<dbReference type="InterPro" id="IPR038408">
    <property type="entry name" value="GNK2_sf"/>
</dbReference>
<dbReference type="FunFam" id="3.30.200.20:FF:000309">
    <property type="entry name" value="Leucine-rich repeat receptor protein kinase MSP1"/>
    <property type="match status" value="1"/>
</dbReference>
<dbReference type="PROSITE" id="PS00108">
    <property type="entry name" value="PROTEIN_KINASE_ST"/>
    <property type="match status" value="1"/>
</dbReference>
<feature type="domain" description="Gnk2-homologous" evidence="24">
    <location>
        <begin position="23"/>
        <end position="125"/>
    </location>
</feature>
<evidence type="ECO:0000256" key="8">
    <source>
        <dbReference type="ARBA" id="ARBA00022729"/>
    </source>
</evidence>
<dbReference type="GO" id="GO:0005524">
    <property type="term" value="F:ATP binding"/>
    <property type="evidence" value="ECO:0007669"/>
    <property type="project" value="UniProtKB-UniRule"/>
</dbReference>
<feature type="domain" description="Protein kinase" evidence="23">
    <location>
        <begin position="1025"/>
        <end position="1221"/>
    </location>
</feature>
<dbReference type="Gene3D" id="3.30.200.20">
    <property type="entry name" value="Phosphorylase Kinase, domain 1"/>
    <property type="match status" value="2"/>
</dbReference>
<feature type="domain" description="Gnk2-homologous" evidence="24">
    <location>
        <begin position="131"/>
        <end position="236"/>
    </location>
</feature>
<evidence type="ECO:0000256" key="18">
    <source>
        <dbReference type="ARBA" id="ARBA00047899"/>
    </source>
</evidence>
<evidence type="ECO:0000313" key="26">
    <source>
        <dbReference type="Proteomes" id="UP001370490"/>
    </source>
</evidence>
<comment type="caution">
    <text evidence="25">The sequence shown here is derived from an EMBL/GenBank/DDBJ whole genome shotgun (WGS) entry which is preliminary data.</text>
</comment>
<dbReference type="InterPro" id="IPR001245">
    <property type="entry name" value="Ser-Thr/Tyr_kinase_cat_dom"/>
</dbReference>
<keyword evidence="7 22" id="KW-0812">Transmembrane</keyword>
<evidence type="ECO:0000256" key="17">
    <source>
        <dbReference type="ARBA" id="ARBA00023180"/>
    </source>
</evidence>
<comment type="catalytic activity">
    <reaction evidence="18">
        <text>L-threonyl-[protein] + ATP = O-phospho-L-threonyl-[protein] + ADP + H(+)</text>
        <dbReference type="Rhea" id="RHEA:46608"/>
        <dbReference type="Rhea" id="RHEA-COMP:11060"/>
        <dbReference type="Rhea" id="RHEA-COMP:11605"/>
        <dbReference type="ChEBI" id="CHEBI:15378"/>
        <dbReference type="ChEBI" id="CHEBI:30013"/>
        <dbReference type="ChEBI" id="CHEBI:30616"/>
        <dbReference type="ChEBI" id="CHEBI:61977"/>
        <dbReference type="ChEBI" id="CHEBI:456216"/>
        <dbReference type="EC" id="2.7.11.1"/>
    </reaction>
</comment>
<feature type="domain" description="Protein kinase" evidence="23">
    <location>
        <begin position="356"/>
        <end position="605"/>
    </location>
</feature>
<evidence type="ECO:0000256" key="19">
    <source>
        <dbReference type="ARBA" id="ARBA00048679"/>
    </source>
</evidence>
<evidence type="ECO:0000259" key="24">
    <source>
        <dbReference type="PROSITE" id="PS51473"/>
    </source>
</evidence>
<dbReference type="GO" id="GO:0016020">
    <property type="term" value="C:membrane"/>
    <property type="evidence" value="ECO:0007669"/>
    <property type="project" value="UniProtKB-SubCell"/>
</dbReference>
<comment type="subcellular location">
    <subcellularLocation>
        <location evidence="1">Membrane</location>
        <topology evidence="1">Single-pass type I membrane protein</topology>
    </subcellularLocation>
</comment>
<dbReference type="GO" id="GO:0004674">
    <property type="term" value="F:protein serine/threonine kinase activity"/>
    <property type="evidence" value="ECO:0007669"/>
    <property type="project" value="UniProtKB-KW"/>
</dbReference>
<dbReference type="PROSITE" id="PS50011">
    <property type="entry name" value="PROTEIN_KINASE_DOM"/>
    <property type="match status" value="2"/>
</dbReference>
<keyword evidence="13 22" id="KW-1133">Transmembrane helix</keyword>
<dbReference type="PROSITE" id="PS00107">
    <property type="entry name" value="PROTEIN_KINASE_ATP"/>
    <property type="match status" value="1"/>
</dbReference>
<evidence type="ECO:0000256" key="15">
    <source>
        <dbReference type="ARBA" id="ARBA00023157"/>
    </source>
</evidence>
<dbReference type="InterPro" id="IPR017441">
    <property type="entry name" value="Protein_kinase_ATP_BS"/>
</dbReference>
<evidence type="ECO:0000256" key="14">
    <source>
        <dbReference type="ARBA" id="ARBA00023136"/>
    </source>
</evidence>
<dbReference type="FunFam" id="1.10.510.10:FF:000060">
    <property type="entry name" value="G-type lectin S-receptor-like serine/threonine-protein kinase"/>
    <property type="match status" value="1"/>
</dbReference>
<gene>
    <name evidence="25" type="ORF">RJ641_012695</name>
</gene>
<evidence type="ECO:0000256" key="11">
    <source>
        <dbReference type="ARBA" id="ARBA00022777"/>
    </source>
</evidence>
<dbReference type="Gene3D" id="3.30.430.20">
    <property type="entry name" value="Gnk2 domain, C-X8-C-X2-C motif"/>
    <property type="match status" value="4"/>
</dbReference>
<dbReference type="Pfam" id="PF07714">
    <property type="entry name" value="PK_Tyr_Ser-Thr"/>
    <property type="match status" value="2"/>
</dbReference>
<dbReference type="EMBL" id="JBAMMX010000019">
    <property type="protein sequence ID" value="KAK6922188.1"/>
    <property type="molecule type" value="Genomic_DNA"/>
</dbReference>
<dbReference type="AlphaFoldDB" id="A0AAN8Z6C6"/>
<sequence>MGRGKGFEDERKLADPSAYSYDTYRATRCEDPGTYATNSTFSANLEQALDYLRNNTAATGFNYTTVGSSTQQVTALGLCRGTLDQSDCQACIDAATSDVHQACPNKKQAQIWYDLCVLRYSNVSFINQTDSEYAYSLFNTGTIPDPDDYNQRAMLLMQNLSYTAGVSVKRYAVGQTRLASNRPLYGYVDCTRDISGQNCTNCLQETTDSVSSCCVSKWTVWLMTPSCMIQYSLDTDHSDWVNGPLIDTGSSTAPSPAPGPADAELPPPSTFPSIKPNDDGRGNRIVIAISAVIILTGCLLVGALFISFKVKRRRNMEGRACGATGETAESIEDIDCIGMRSFLYEMDVLIAATDNFSLANRLGGGGFGTVYKGKLPNGDEIAIKKLTSSSSQGVEEFSNEVRLLLRMRHRDLVQLYDKSKSALLDWPKRCNIILGVARGLLYLHEDSQLKIVHRDIKASNILLDDQMNPKIADFGLARLFQGEQSFIKTHRIAGTFGYMAPEYATRGFVSTKCDVFSFGVLLLEIISGRKNYDRLLDEDKRELLDFTWRLEQQGRLIELPDATIGSFPQDDVLRCIRVGLLCSQKSMRDRPEMYSVLMMLSNNSMTIATAGRPGYLGHSEETAQPQPQPLPQPTGNNDDSSPNDWSFSDNSITITLPSGRRKMLIQLFFILFIFLPSTYAYEGPRGSVCDDSDIYTSNSTFSTNLDQALDNLRNTTATTGFNYTTVGNSTQQITGLALCRATINQSDCQACIDAATSGIQQACPGKKKAQVWYTLCMLRYSDVNFIHQPEDEVVSIIYNINDAPDPNDYNQRVALLMQNLSYSAGVSDKRYAVGQTRLASNQPLYGYVDCTRDISGQNCTNCLLDTVDAISSCCLDKWAVWLMTPTCNIQVSLDPAHSDWVNGPFIDTNSSIPLPPAPAPAPARAGMLPLPPPSTIPSTKHSPNEVGRGNRIVIILSAAAAATITVCLLVGVRFISVRARRRKNMQGRNSGAVGENAEDSADIEHVGMRSFMYEMDDLIAATDNFSLANWLGVGGFGTVYKGKMTNGDEIAVKKFTQSSMQGTEEFVNEVRFLLKMRHRNLVQLYGWCVHGEERMLIYEYLPNKSLDYFLFDKSKSALLDWPKRWKIIYGLARGLLYLHEDSQLKIIHRDIKASNVLLDDQMNPKISDFGLAKLFQDDQCCLRTRRIAGTFDDDEPPVCTFGFPFDPNATWISFVEDYLPY</sequence>
<evidence type="ECO:0000256" key="13">
    <source>
        <dbReference type="ARBA" id="ARBA00022989"/>
    </source>
</evidence>
<evidence type="ECO:0000256" key="21">
    <source>
        <dbReference type="SAM" id="MobiDB-lite"/>
    </source>
</evidence>
<dbReference type="InterPro" id="IPR008271">
    <property type="entry name" value="Ser/Thr_kinase_AS"/>
</dbReference>
<evidence type="ECO:0000259" key="23">
    <source>
        <dbReference type="PROSITE" id="PS50011"/>
    </source>
</evidence>
<keyword evidence="5" id="KW-0433">Leucine-rich repeat</keyword>
<keyword evidence="16" id="KW-0675">Receptor</keyword>
<proteinExistence type="predicted"/>
<evidence type="ECO:0000256" key="4">
    <source>
        <dbReference type="ARBA" id="ARBA00022553"/>
    </source>
</evidence>
<dbReference type="EC" id="2.7.11.1" evidence="2"/>
<evidence type="ECO:0000256" key="16">
    <source>
        <dbReference type="ARBA" id="ARBA00023170"/>
    </source>
</evidence>
<keyword evidence="10 20" id="KW-0547">Nucleotide-binding</keyword>
<keyword evidence="12 20" id="KW-0067">ATP-binding</keyword>
<organism evidence="25 26">
    <name type="scientific">Dillenia turbinata</name>
    <dbReference type="NCBI Taxonomy" id="194707"/>
    <lineage>
        <taxon>Eukaryota</taxon>
        <taxon>Viridiplantae</taxon>
        <taxon>Streptophyta</taxon>
        <taxon>Embryophyta</taxon>
        <taxon>Tracheophyta</taxon>
        <taxon>Spermatophyta</taxon>
        <taxon>Magnoliopsida</taxon>
        <taxon>eudicotyledons</taxon>
        <taxon>Gunneridae</taxon>
        <taxon>Pentapetalae</taxon>
        <taxon>Dilleniales</taxon>
        <taxon>Dilleniaceae</taxon>
        <taxon>Dillenia</taxon>
    </lineage>
</organism>